<gene>
    <name evidence="2" type="primary">narJ</name>
    <name evidence="2" type="ORF">ACFQMJ_01085</name>
</gene>
<comment type="caution">
    <text evidence="2">The sequence shown here is derived from an EMBL/GenBank/DDBJ whole genome shotgun (WGS) entry which is preliminary data.</text>
</comment>
<keyword evidence="1" id="KW-0534">Nitrate assimilation</keyword>
<dbReference type="Proteomes" id="UP001596378">
    <property type="component" value="Unassembled WGS sequence"/>
</dbReference>
<dbReference type="NCBIfam" id="TIGR00684">
    <property type="entry name" value="narJ"/>
    <property type="match status" value="1"/>
</dbReference>
<dbReference type="InterPro" id="IPR003765">
    <property type="entry name" value="NO3_reductase_chaperone_NarJ"/>
</dbReference>
<dbReference type="Pfam" id="PF02613">
    <property type="entry name" value="Nitrate_red_del"/>
    <property type="match status" value="1"/>
</dbReference>
<protein>
    <submittedName>
        <fullName evidence="2">Nitrate reductase molybdenum cofactor assembly chaperone</fullName>
    </submittedName>
</protein>
<dbReference type="RefSeq" id="WP_378046988.1">
    <property type="nucleotide sequence ID" value="NZ_JBHMDN010000012.1"/>
</dbReference>
<organism evidence="2 3">
    <name type="scientific">Cohnella cellulosilytica</name>
    <dbReference type="NCBI Taxonomy" id="986710"/>
    <lineage>
        <taxon>Bacteria</taxon>
        <taxon>Bacillati</taxon>
        <taxon>Bacillota</taxon>
        <taxon>Bacilli</taxon>
        <taxon>Bacillales</taxon>
        <taxon>Paenibacillaceae</taxon>
        <taxon>Cohnella</taxon>
    </lineage>
</organism>
<dbReference type="Gene3D" id="1.10.3480.10">
    <property type="entry name" value="TorD-like"/>
    <property type="match status" value="1"/>
</dbReference>
<dbReference type="PANTHER" id="PTHR43680:SF2">
    <property type="entry name" value="NITRATE REDUCTASE MOLYBDENUM COFACTOR ASSEMBLY CHAPERONE NARJ"/>
    <property type="match status" value="1"/>
</dbReference>
<dbReference type="EMBL" id="JBHTAI010000001">
    <property type="protein sequence ID" value="MFC7147113.1"/>
    <property type="molecule type" value="Genomic_DNA"/>
</dbReference>
<reference evidence="3" key="1">
    <citation type="journal article" date="2019" name="Int. J. Syst. Evol. Microbiol.">
        <title>The Global Catalogue of Microorganisms (GCM) 10K type strain sequencing project: providing services to taxonomists for standard genome sequencing and annotation.</title>
        <authorList>
            <consortium name="The Broad Institute Genomics Platform"/>
            <consortium name="The Broad Institute Genome Sequencing Center for Infectious Disease"/>
            <person name="Wu L."/>
            <person name="Ma J."/>
        </authorList>
    </citation>
    <scope>NUCLEOTIDE SEQUENCE [LARGE SCALE GENOMIC DNA]</scope>
    <source>
        <strain evidence="3">KCTC 12907</strain>
    </source>
</reference>
<evidence type="ECO:0000256" key="1">
    <source>
        <dbReference type="ARBA" id="ARBA00023063"/>
    </source>
</evidence>
<evidence type="ECO:0000313" key="3">
    <source>
        <dbReference type="Proteomes" id="UP001596378"/>
    </source>
</evidence>
<dbReference type="InterPro" id="IPR036411">
    <property type="entry name" value="TorD-like_sf"/>
</dbReference>
<accession>A0ABW2F238</accession>
<evidence type="ECO:0000313" key="2">
    <source>
        <dbReference type="EMBL" id="MFC7147113.1"/>
    </source>
</evidence>
<keyword evidence="3" id="KW-1185">Reference proteome</keyword>
<dbReference type="SUPFAM" id="SSF89155">
    <property type="entry name" value="TorD-like"/>
    <property type="match status" value="1"/>
</dbReference>
<dbReference type="InterPro" id="IPR020945">
    <property type="entry name" value="DMSO/NO3_reduct_chaperone"/>
</dbReference>
<sequence length="188" mass="20946">MDIETTRTVCWLLSYTFQYPDRDWRERLPAFREEAEGLPDPAAAAVLAAFLQLAEEADEMRWQDDYVRTFDFGRASNLYLTYGQYGEERDRGAALLELKRQYAAAGYELTGGELPDYLPLMLEFASAAPWETSGALLGARTQALESIRGKLAEANSPYAALMELLLRIVPATPSNEAQEAILPARGGN</sequence>
<proteinExistence type="predicted"/>
<name>A0ABW2F238_9BACL</name>
<dbReference type="PANTHER" id="PTHR43680">
    <property type="entry name" value="NITRATE REDUCTASE MOLYBDENUM COFACTOR ASSEMBLY CHAPERONE"/>
    <property type="match status" value="1"/>
</dbReference>